<gene>
    <name evidence="2" type="ORF">S12H4_39328</name>
</gene>
<reference evidence="2" key="1">
    <citation type="journal article" date="2014" name="Front. Microbiol.">
        <title>High frequency of phylogenetically diverse reductive dehalogenase-homologous genes in deep subseafloor sedimentary metagenomes.</title>
        <authorList>
            <person name="Kawai M."/>
            <person name="Futagami T."/>
            <person name="Toyoda A."/>
            <person name="Takaki Y."/>
            <person name="Nishi S."/>
            <person name="Hori S."/>
            <person name="Arai W."/>
            <person name="Tsubouchi T."/>
            <person name="Morono Y."/>
            <person name="Uchiyama I."/>
            <person name="Ito T."/>
            <person name="Fujiyama A."/>
            <person name="Inagaki F."/>
            <person name="Takami H."/>
        </authorList>
    </citation>
    <scope>NUCLEOTIDE SEQUENCE</scope>
    <source>
        <strain evidence="2">Expedition CK06-06</strain>
    </source>
</reference>
<comment type="caution">
    <text evidence="2">The sequence shown here is derived from an EMBL/GenBank/DDBJ whole genome shotgun (WGS) entry which is preliminary data.</text>
</comment>
<feature type="coiled-coil region" evidence="1">
    <location>
        <begin position="14"/>
        <end position="41"/>
    </location>
</feature>
<name>X1UHP8_9ZZZZ</name>
<dbReference type="EMBL" id="BARW01023758">
    <property type="protein sequence ID" value="GAI99410.1"/>
    <property type="molecule type" value="Genomic_DNA"/>
</dbReference>
<accession>X1UHP8</accession>
<dbReference type="AlphaFoldDB" id="X1UHP8"/>
<proteinExistence type="predicted"/>
<sequence>MKIGDEEISLSATFKRICDNRDEINERIEKLIEQWDKEDDEKCKIEYKMISKMVKK</sequence>
<keyword evidence="1" id="KW-0175">Coiled coil</keyword>
<evidence type="ECO:0000256" key="1">
    <source>
        <dbReference type="SAM" id="Coils"/>
    </source>
</evidence>
<organism evidence="2">
    <name type="scientific">marine sediment metagenome</name>
    <dbReference type="NCBI Taxonomy" id="412755"/>
    <lineage>
        <taxon>unclassified sequences</taxon>
        <taxon>metagenomes</taxon>
        <taxon>ecological metagenomes</taxon>
    </lineage>
</organism>
<evidence type="ECO:0000313" key="2">
    <source>
        <dbReference type="EMBL" id="GAI99410.1"/>
    </source>
</evidence>
<protein>
    <submittedName>
        <fullName evidence="2">Uncharacterized protein</fullName>
    </submittedName>
</protein>